<comment type="caution">
    <text evidence="1">The sequence shown here is derived from an EMBL/GenBank/DDBJ whole genome shotgun (WGS) entry which is preliminary data.</text>
</comment>
<sequence length="206" mass="23313">MKYIQNRTNWCWVAACKVAGEQYKKNFTEFAFTLESPETEVAVSNLDGLRTDIVKRRNGIYFVDAWQSAIARNADFLHGGLEGNFPGNDQMKMRGLKYVVLGDCESNLIQTITLGTYDSAHSLLHDYCRQIESVFERHGCLIGNAILYPGGICHSFVALDWKKNGELVIYDPWDGNIGTYTIDEAFYTGFLSVQGKGILKWVQYIV</sequence>
<dbReference type="AlphaFoldDB" id="A0A1E3AQM6"/>
<accession>A0A1E3AQM6</accession>
<dbReference type="RefSeq" id="WP_069157706.1">
    <property type="nucleotide sequence ID" value="NZ_JAYAZY010000013.1"/>
</dbReference>
<gene>
    <name evidence="1" type="ORF">BEH84_03438</name>
</gene>
<evidence type="ECO:0008006" key="3">
    <source>
        <dbReference type="Google" id="ProtNLM"/>
    </source>
</evidence>
<protein>
    <recommendedName>
        <fullName evidence="3">Peptidase C39-like domain-containing protein</fullName>
    </recommendedName>
</protein>
<dbReference type="EMBL" id="MCGI01000003">
    <property type="protein sequence ID" value="ODM11009.1"/>
    <property type="molecule type" value="Genomic_DNA"/>
</dbReference>
<dbReference type="Proteomes" id="UP000095003">
    <property type="component" value="Unassembled WGS sequence"/>
</dbReference>
<evidence type="ECO:0000313" key="1">
    <source>
        <dbReference type="EMBL" id="ODM11009.1"/>
    </source>
</evidence>
<proteinExistence type="predicted"/>
<organism evidence="1 2">
    <name type="scientific">Eisenbergiella tayi</name>
    <dbReference type="NCBI Taxonomy" id="1432052"/>
    <lineage>
        <taxon>Bacteria</taxon>
        <taxon>Bacillati</taxon>
        <taxon>Bacillota</taxon>
        <taxon>Clostridia</taxon>
        <taxon>Lachnospirales</taxon>
        <taxon>Lachnospiraceae</taxon>
        <taxon>Eisenbergiella</taxon>
    </lineage>
</organism>
<reference evidence="1 2" key="1">
    <citation type="submission" date="2016-07" db="EMBL/GenBank/DDBJ databases">
        <title>Characterization of isolates of Eisenbergiella tayi derived from blood cultures, using whole genome sequencing.</title>
        <authorList>
            <person name="Burdz T."/>
            <person name="Wiebe D."/>
            <person name="Huynh C."/>
            <person name="Bernard K."/>
        </authorList>
    </citation>
    <scope>NUCLEOTIDE SEQUENCE [LARGE SCALE GENOMIC DNA]</scope>
    <source>
        <strain evidence="1 2">NML 120489</strain>
    </source>
</reference>
<evidence type="ECO:0000313" key="2">
    <source>
        <dbReference type="Proteomes" id="UP000095003"/>
    </source>
</evidence>
<name>A0A1E3AQM6_9FIRM</name>